<accession>A0A2Z2HWY3</accession>
<organism evidence="1 2">
    <name type="scientific">Natrarchaeobaculum aegyptiacum</name>
    <dbReference type="NCBI Taxonomy" id="745377"/>
    <lineage>
        <taxon>Archaea</taxon>
        <taxon>Methanobacteriati</taxon>
        <taxon>Methanobacteriota</taxon>
        <taxon>Stenosarchaea group</taxon>
        <taxon>Halobacteria</taxon>
        <taxon>Halobacteriales</taxon>
        <taxon>Natrialbaceae</taxon>
        <taxon>Natrarchaeobaculum</taxon>
    </lineage>
</organism>
<dbReference type="InterPro" id="IPR012349">
    <property type="entry name" value="Split_barrel_FMN-bd"/>
</dbReference>
<sequence>MATAGANVLVRSAMWIERRLVNPIVDRILRSRLHPLLSGRLAVLSYEGRVSGERFSTPVLYERDGETIAVTTGRRAVTWWKNFRNPHPATLWIGGEPIETTGQAITDADAIAAWTDELTHRSRLWRLLFEGGRVIGDSSASPEERARAFVVVRFEPVSG</sequence>
<dbReference type="GeneID" id="32894537"/>
<dbReference type="AlphaFoldDB" id="A0A2Z2HWY3"/>
<dbReference type="Proteomes" id="UP000250088">
    <property type="component" value="Chromosome"/>
</dbReference>
<evidence type="ECO:0000313" key="1">
    <source>
        <dbReference type="EMBL" id="ARS90137.1"/>
    </source>
</evidence>
<proteinExistence type="predicted"/>
<dbReference type="RefSeq" id="WP_086888511.1">
    <property type="nucleotide sequence ID" value="NZ_CP019893.1"/>
</dbReference>
<evidence type="ECO:0000313" key="2">
    <source>
        <dbReference type="Proteomes" id="UP000250088"/>
    </source>
</evidence>
<dbReference type="OrthoDB" id="350853at2157"/>
<name>A0A2Z2HWY3_9EURY</name>
<dbReference type="Gene3D" id="2.30.110.10">
    <property type="entry name" value="Electron Transport, Fmn-binding Protein, Chain A"/>
    <property type="match status" value="1"/>
</dbReference>
<reference evidence="2" key="1">
    <citation type="submission" date="2017-02" db="EMBL/GenBank/DDBJ databases">
        <title>Natronthermophilus aegyptiacus gen. nov.,sp. nov., an aerobic, extremely halophilic alkalithermophilic archaeon isolated from the athalassohaline Wadi An Natrun, Egypt.</title>
        <authorList>
            <person name="Zhao B."/>
        </authorList>
    </citation>
    <scope>NUCLEOTIDE SEQUENCE [LARGE SCALE GENOMIC DNA]</scope>
    <source>
        <strain evidence="2">JW/NM-HA 15</strain>
    </source>
</reference>
<gene>
    <name evidence="1" type="ORF">B1756_10620</name>
</gene>
<dbReference type="KEGG" id="naj:B1756_10620"/>
<dbReference type="EMBL" id="CP019893">
    <property type="protein sequence ID" value="ARS90137.1"/>
    <property type="molecule type" value="Genomic_DNA"/>
</dbReference>
<protein>
    <recommendedName>
        <fullName evidence="3">Nitroreductase</fullName>
    </recommendedName>
</protein>
<keyword evidence="2" id="KW-1185">Reference proteome</keyword>
<evidence type="ECO:0008006" key="3">
    <source>
        <dbReference type="Google" id="ProtNLM"/>
    </source>
</evidence>